<protein>
    <submittedName>
        <fullName evidence="1">Uncharacterized protein</fullName>
    </submittedName>
</protein>
<dbReference type="EMBL" id="JAADJZ010000006">
    <property type="protein sequence ID" value="KAF2874372.1"/>
    <property type="molecule type" value="Genomic_DNA"/>
</dbReference>
<organism evidence="1 2">
    <name type="scientific">Massariosphaeria phaeospora</name>
    <dbReference type="NCBI Taxonomy" id="100035"/>
    <lineage>
        <taxon>Eukaryota</taxon>
        <taxon>Fungi</taxon>
        <taxon>Dikarya</taxon>
        <taxon>Ascomycota</taxon>
        <taxon>Pezizomycotina</taxon>
        <taxon>Dothideomycetes</taxon>
        <taxon>Pleosporomycetidae</taxon>
        <taxon>Pleosporales</taxon>
        <taxon>Pleosporales incertae sedis</taxon>
        <taxon>Massariosphaeria</taxon>
    </lineage>
</organism>
<reference evidence="1 2" key="1">
    <citation type="submission" date="2020-01" db="EMBL/GenBank/DDBJ databases">
        <authorList>
            <consortium name="DOE Joint Genome Institute"/>
            <person name="Haridas S."/>
            <person name="Albert R."/>
            <person name="Binder M."/>
            <person name="Bloem J."/>
            <person name="Labutti K."/>
            <person name="Salamov A."/>
            <person name="Andreopoulos B."/>
            <person name="Baker S.E."/>
            <person name="Barry K."/>
            <person name="Bills G."/>
            <person name="Bluhm B.H."/>
            <person name="Cannon C."/>
            <person name="Castanera R."/>
            <person name="Culley D.E."/>
            <person name="Daum C."/>
            <person name="Ezra D."/>
            <person name="Gonzalez J.B."/>
            <person name="Henrissat B."/>
            <person name="Kuo A."/>
            <person name="Liang C."/>
            <person name="Lipzen A."/>
            <person name="Lutzoni F."/>
            <person name="Magnuson J."/>
            <person name="Mondo S."/>
            <person name="Nolan M."/>
            <person name="Ohm R."/>
            <person name="Pangilinan J."/>
            <person name="Park H.-J.H."/>
            <person name="Ramirez L."/>
            <person name="Alfaro M."/>
            <person name="Sun H."/>
            <person name="Tritt A."/>
            <person name="Yoshinaga Y."/>
            <person name="Zwiers L.-H.L."/>
            <person name="Turgeon B.G."/>
            <person name="Goodwin S.B."/>
            <person name="Spatafora J.W."/>
            <person name="Crous P.W."/>
            <person name="Grigoriev I.V."/>
        </authorList>
    </citation>
    <scope>NUCLEOTIDE SEQUENCE [LARGE SCALE GENOMIC DNA]</scope>
    <source>
        <strain evidence="1 2">CBS 611.86</strain>
    </source>
</reference>
<proteinExistence type="predicted"/>
<dbReference type="Proteomes" id="UP000481861">
    <property type="component" value="Unassembled WGS sequence"/>
</dbReference>
<comment type="caution">
    <text evidence="1">The sequence shown here is derived from an EMBL/GenBank/DDBJ whole genome shotgun (WGS) entry which is preliminary data.</text>
</comment>
<evidence type="ECO:0000313" key="1">
    <source>
        <dbReference type="EMBL" id="KAF2874372.1"/>
    </source>
</evidence>
<gene>
    <name evidence="1" type="ORF">BDV95DRAFT_592462</name>
</gene>
<dbReference type="AlphaFoldDB" id="A0A7C8IDJ5"/>
<sequence length="252" mass="26903">MDWNACGVEGVELNKDCICRGVGYGHGQDTHGRSSADKKNGNVSTNCATFYGAVVTPCLGHCYYSASSKSILSGYFRPIRPVAAMSLDLGGLVFHVARVASIEHRPQISLFFWTKVTVDHEPQTKHSGHGLAVSGKASTRSQLVHEGAGASGIKLIGLGIGGFGGLGRTRDPRGRPEGIPAVSCSRSLWISLPITQTVTTWVFGADGARPLYMSLSRTVYRGLCVFFEGASQARSIRLSPYSACPFDVSFTI</sequence>
<accession>A0A7C8IDJ5</accession>
<evidence type="ECO:0000313" key="2">
    <source>
        <dbReference type="Proteomes" id="UP000481861"/>
    </source>
</evidence>
<name>A0A7C8IDJ5_9PLEO</name>
<keyword evidence="2" id="KW-1185">Reference proteome</keyword>